<evidence type="ECO:0000313" key="6">
    <source>
        <dbReference type="EMBL" id="MFC6196518.1"/>
    </source>
</evidence>
<feature type="domain" description="ABC transporter" evidence="5">
    <location>
        <begin position="293"/>
        <end position="517"/>
    </location>
</feature>
<evidence type="ECO:0000313" key="7">
    <source>
        <dbReference type="Proteomes" id="UP001596303"/>
    </source>
</evidence>
<evidence type="ECO:0000256" key="1">
    <source>
        <dbReference type="ARBA" id="ARBA00022741"/>
    </source>
</evidence>
<dbReference type="InterPro" id="IPR032524">
    <property type="entry name" value="ABC_tran_C"/>
</dbReference>
<dbReference type="InterPro" id="IPR003439">
    <property type="entry name" value="ABC_transporter-like_ATP-bd"/>
</dbReference>
<dbReference type="InterPro" id="IPR051309">
    <property type="entry name" value="ABCF_ATPase"/>
</dbReference>
<accession>A0ABW1S5R2</accession>
<dbReference type="Gene3D" id="3.40.50.300">
    <property type="entry name" value="P-loop containing nucleotide triphosphate hydrolases"/>
    <property type="match status" value="2"/>
</dbReference>
<dbReference type="InterPro" id="IPR037118">
    <property type="entry name" value="Val-tRNA_synth_C_sf"/>
</dbReference>
<keyword evidence="2 6" id="KW-0067">ATP-binding</keyword>
<gene>
    <name evidence="6" type="ORF">ACFQDM_00430</name>
</gene>
<evidence type="ECO:0000256" key="3">
    <source>
        <dbReference type="SAM" id="Coils"/>
    </source>
</evidence>
<evidence type="ECO:0000259" key="5">
    <source>
        <dbReference type="PROSITE" id="PS50893"/>
    </source>
</evidence>
<feature type="domain" description="ABC transporter" evidence="5">
    <location>
        <begin position="10"/>
        <end position="222"/>
    </location>
</feature>
<dbReference type="Pfam" id="PF16326">
    <property type="entry name" value="ABC_tran_CTD"/>
    <property type="match status" value="1"/>
</dbReference>
<keyword evidence="1" id="KW-0547">Nucleotide-binding</keyword>
<organism evidence="6 7">
    <name type="scientific">Ponticaulis profundi</name>
    <dbReference type="NCBI Taxonomy" id="2665222"/>
    <lineage>
        <taxon>Bacteria</taxon>
        <taxon>Pseudomonadati</taxon>
        <taxon>Pseudomonadota</taxon>
        <taxon>Alphaproteobacteria</taxon>
        <taxon>Hyphomonadales</taxon>
        <taxon>Hyphomonadaceae</taxon>
        <taxon>Ponticaulis</taxon>
    </lineage>
</organism>
<dbReference type="Proteomes" id="UP001596303">
    <property type="component" value="Unassembled WGS sequence"/>
</dbReference>
<dbReference type="PANTHER" id="PTHR42855:SF1">
    <property type="entry name" value="ABC TRANSPORTER DOMAIN-CONTAINING PROTEIN"/>
    <property type="match status" value="1"/>
</dbReference>
<dbReference type="RefSeq" id="WP_377374249.1">
    <property type="nucleotide sequence ID" value="NZ_JBHSSW010000001.1"/>
</dbReference>
<dbReference type="GO" id="GO:0005524">
    <property type="term" value="F:ATP binding"/>
    <property type="evidence" value="ECO:0007669"/>
    <property type="project" value="UniProtKB-KW"/>
</dbReference>
<sequence length="616" mass="67874">MRAMAQPPVLTLSDVRLTFGGKPIFQGVTLALGPTERAVLVGRNGAGKSTLMKVIAGEIEADEGEVWRQPGTRAIYLRQEPDLSGYKTLADFAVADLPAISADDRHLAEAELMALGLDPEADPAKLSGGQKRRAALARAFAADPDILLLDEPTNHLDIPAIEQLEGRLASYRGALLMVSHDRRFLEAISTSCFWLRQGQVRRYSRGYKFFDDWANEVEAEEEKALERLNTQLKAEQRWMERGVTARRKRNMGRLRKVMDMRAERQSRKTSLNEIRATSDMTLETAEGSGKRVIEARGISKTFSTPAGDLPVVQDLSIRIQRGDRLGIIGPNGAGKSTLIKLLLGELEPDTGSVKLGTNLEIAYLDQSRAKLDPKDTLWQALAPEGGDQIVVRGVPRHVASYAQDFLFKSEQLRQPVSALSGGERNRLLLAIALAKPSNLLVLDEPTNDLDMETLELLEDMLAEYDGTLILVSHDRAFLDGVVTSCLSPVGDGKWLETPGGYEDAVRQLKEIRGASTSGKSGGSKSSAKSDKPSGGKAQNKLSFKDKHRLEELDKLMPKLQGQIEALEAEMADPELFTRDADRFHKASGELEAKREALEEAEMEWLELEEKKEALQG</sequence>
<dbReference type="InterPro" id="IPR027417">
    <property type="entry name" value="P-loop_NTPase"/>
</dbReference>
<feature type="compositionally biased region" description="Low complexity" evidence="4">
    <location>
        <begin position="513"/>
        <end position="526"/>
    </location>
</feature>
<dbReference type="Gene3D" id="1.10.287.380">
    <property type="entry name" value="Valyl-tRNA synthetase, C-terminal domain"/>
    <property type="match status" value="1"/>
</dbReference>
<evidence type="ECO:0000256" key="2">
    <source>
        <dbReference type="ARBA" id="ARBA00022840"/>
    </source>
</evidence>
<dbReference type="CDD" id="cd03221">
    <property type="entry name" value="ABCF_EF-3"/>
    <property type="match status" value="2"/>
</dbReference>
<dbReference type="Pfam" id="PF00005">
    <property type="entry name" value="ABC_tran"/>
    <property type="match status" value="2"/>
</dbReference>
<dbReference type="SMART" id="SM00382">
    <property type="entry name" value="AAA"/>
    <property type="match status" value="2"/>
</dbReference>
<dbReference type="EMBL" id="JBHSSW010000001">
    <property type="protein sequence ID" value="MFC6196518.1"/>
    <property type="molecule type" value="Genomic_DNA"/>
</dbReference>
<dbReference type="PANTHER" id="PTHR42855">
    <property type="entry name" value="ABC TRANSPORTER ATP-BINDING SUBUNIT"/>
    <property type="match status" value="1"/>
</dbReference>
<proteinExistence type="predicted"/>
<dbReference type="PROSITE" id="PS50893">
    <property type="entry name" value="ABC_TRANSPORTER_2"/>
    <property type="match status" value="2"/>
</dbReference>
<keyword evidence="3" id="KW-0175">Coiled coil</keyword>
<dbReference type="PROSITE" id="PS00211">
    <property type="entry name" value="ABC_TRANSPORTER_1"/>
    <property type="match status" value="2"/>
</dbReference>
<reference evidence="7" key="1">
    <citation type="journal article" date="2019" name="Int. J. Syst. Evol. Microbiol.">
        <title>The Global Catalogue of Microorganisms (GCM) 10K type strain sequencing project: providing services to taxonomists for standard genome sequencing and annotation.</title>
        <authorList>
            <consortium name="The Broad Institute Genomics Platform"/>
            <consortium name="The Broad Institute Genome Sequencing Center for Infectious Disease"/>
            <person name="Wu L."/>
            <person name="Ma J."/>
        </authorList>
    </citation>
    <scope>NUCLEOTIDE SEQUENCE [LARGE SCALE GENOMIC DNA]</scope>
    <source>
        <strain evidence="7">CGMCC-1.15741</strain>
    </source>
</reference>
<evidence type="ECO:0000256" key="4">
    <source>
        <dbReference type="SAM" id="MobiDB-lite"/>
    </source>
</evidence>
<protein>
    <submittedName>
        <fullName evidence="6">ABC-F family ATP-binding cassette domain-containing protein</fullName>
    </submittedName>
</protein>
<keyword evidence="7" id="KW-1185">Reference proteome</keyword>
<name>A0ABW1S5R2_9PROT</name>
<feature type="coiled-coil region" evidence="3">
    <location>
        <begin position="549"/>
        <end position="610"/>
    </location>
</feature>
<feature type="region of interest" description="Disordered" evidence="4">
    <location>
        <begin position="512"/>
        <end position="543"/>
    </location>
</feature>
<dbReference type="InterPro" id="IPR003593">
    <property type="entry name" value="AAA+_ATPase"/>
</dbReference>
<dbReference type="SUPFAM" id="SSF52540">
    <property type="entry name" value="P-loop containing nucleoside triphosphate hydrolases"/>
    <property type="match status" value="2"/>
</dbReference>
<dbReference type="InterPro" id="IPR017871">
    <property type="entry name" value="ABC_transporter-like_CS"/>
</dbReference>
<comment type="caution">
    <text evidence="6">The sequence shown here is derived from an EMBL/GenBank/DDBJ whole genome shotgun (WGS) entry which is preliminary data.</text>
</comment>